<reference evidence="1 2" key="1">
    <citation type="journal article" date="2011" name="PLoS Pathog.">
        <title>Dynamic evolution of pathogenicity revealed by sequencing and comparative genomics of 19 Pseudomonas syringae isolates.</title>
        <authorList>
            <person name="Baltrus D.A."/>
            <person name="Nishimura M.T."/>
            <person name="Romanchuk A."/>
            <person name="Chang J.H."/>
            <person name="Mukhtar M.S."/>
            <person name="Cherkis K."/>
            <person name="Roach J."/>
            <person name="Grant S.R."/>
            <person name="Jones C.D."/>
            <person name="Dangl J.L."/>
        </authorList>
    </citation>
    <scope>NUCLEOTIDE SEQUENCE [LARGE SCALE GENOMIC DNA]</scope>
    <source>
        <strain evidence="2">race 4</strain>
    </source>
</reference>
<organism evidence="1 2">
    <name type="scientific">Pseudomonas savastanoi pv. glycinea str. race 4</name>
    <dbReference type="NCBI Taxonomy" id="875330"/>
    <lineage>
        <taxon>Bacteria</taxon>
        <taxon>Pseudomonadati</taxon>
        <taxon>Pseudomonadota</taxon>
        <taxon>Gammaproteobacteria</taxon>
        <taxon>Pseudomonadales</taxon>
        <taxon>Pseudomonadaceae</taxon>
        <taxon>Pseudomonas</taxon>
    </lineage>
</organism>
<feature type="non-terminal residue" evidence="1">
    <location>
        <position position="1"/>
    </location>
</feature>
<evidence type="ECO:0000313" key="1">
    <source>
        <dbReference type="EMBL" id="EGH19291.1"/>
    </source>
</evidence>
<dbReference type="HOGENOM" id="CLU_3352846_0_0_6"/>
<proteinExistence type="predicted"/>
<gene>
    <name evidence="1" type="ORF">Pgy4_40617</name>
</gene>
<dbReference type="Proteomes" id="UP000005466">
    <property type="component" value="Unassembled WGS sequence"/>
</dbReference>
<feature type="non-terminal residue" evidence="1">
    <location>
        <position position="36"/>
    </location>
</feature>
<evidence type="ECO:0000313" key="2">
    <source>
        <dbReference type="Proteomes" id="UP000005466"/>
    </source>
</evidence>
<protein>
    <submittedName>
        <fullName evidence="1">Uncharacterized protein</fullName>
    </submittedName>
</protein>
<accession>F3CJ49</accession>
<comment type="caution">
    <text evidence="1">The sequence shown here is derived from an EMBL/GenBank/DDBJ whole genome shotgun (WGS) entry which is preliminary data.</text>
</comment>
<dbReference type="AlphaFoldDB" id="F3CJ49"/>
<sequence length="36" mass="3923">ASLRISNGSAGNYLHRFNACGLSWPTSLSDSELERL</sequence>
<dbReference type="EMBL" id="ADWY01003856">
    <property type="protein sequence ID" value="EGH19291.1"/>
    <property type="molecule type" value="Genomic_DNA"/>
</dbReference>
<name>F3CJ49_PSESG</name>